<evidence type="ECO:0000256" key="1">
    <source>
        <dbReference type="SAM" id="Coils"/>
    </source>
</evidence>
<keyword evidence="1" id="KW-0175">Coiled coil</keyword>
<gene>
    <name evidence="2" type="ORF">P375_04960</name>
</gene>
<proteinExistence type="predicted"/>
<sequence length="221" mass="26192">MLLDRLRKDEQFKELLATVKQKETFFYQIQDKIVDIQKTIDRNKNIIKALDSDSEELQQQINDITMSGDVISSVSKIDEFTDSMVINEKKQNAFKFANSKLEKKKEYLLLTDYKKADDDIRLAYSKLYEYGREWIAKNIFSSEIMEDFNIFFSFFCNPYTPFRFKNSEEMKKGFISKINELLVDRIELAPVIELTGYNKLFEIKTSVFNRENKINELKEAL</sequence>
<comment type="caution">
    <text evidence="2">The sequence shown here is derived from an EMBL/GenBank/DDBJ whole genome shotgun (WGS) entry which is preliminary data.</text>
</comment>
<dbReference type="RefSeq" id="WP_039135002.1">
    <property type="nucleotide sequence ID" value="NZ_JPXY01000021.1"/>
</dbReference>
<protein>
    <submittedName>
        <fullName evidence="2">Uncharacterized protein</fullName>
    </submittedName>
</protein>
<dbReference type="Proteomes" id="UP000030418">
    <property type="component" value="Unassembled WGS sequence"/>
</dbReference>
<evidence type="ECO:0000313" key="2">
    <source>
        <dbReference type="EMBL" id="KGQ32566.1"/>
    </source>
</evidence>
<accession>A0A0A2XJN7</accession>
<evidence type="ECO:0000313" key="3">
    <source>
        <dbReference type="Proteomes" id="UP000030418"/>
    </source>
</evidence>
<name>A0A0A2XJN7_9PAST</name>
<keyword evidence="3" id="KW-1185">Reference proteome</keyword>
<organism evidence="2 3">
    <name type="scientific">Gallibacterium genomosp. 2</name>
    <dbReference type="NCBI Taxonomy" id="155517"/>
    <lineage>
        <taxon>Bacteria</taxon>
        <taxon>Pseudomonadati</taxon>
        <taxon>Pseudomonadota</taxon>
        <taxon>Gammaproteobacteria</taxon>
        <taxon>Pasteurellales</taxon>
        <taxon>Pasteurellaceae</taxon>
        <taxon>Gallibacterium</taxon>
    </lineage>
</organism>
<feature type="coiled-coil region" evidence="1">
    <location>
        <begin position="40"/>
        <end position="67"/>
    </location>
</feature>
<dbReference type="EMBL" id="JPXY01000021">
    <property type="protein sequence ID" value="KGQ32566.1"/>
    <property type="molecule type" value="Genomic_DNA"/>
</dbReference>
<dbReference type="AlphaFoldDB" id="A0A0A2XJN7"/>
<reference evidence="2 3" key="1">
    <citation type="submission" date="2014-08" db="EMBL/GenBank/DDBJ databases">
        <title>Chaperone-usher fimbriae in a diverse selection of Gallibacterium genomes.</title>
        <authorList>
            <person name="Kudirkiene E."/>
            <person name="Bager R.J."/>
            <person name="Johnson T.J."/>
            <person name="Bojesen A.M."/>
        </authorList>
    </citation>
    <scope>NUCLEOTIDE SEQUENCE [LARGE SCALE GENOMIC DNA]</scope>
    <source>
        <strain evidence="2 3">CCM5976</strain>
    </source>
</reference>